<dbReference type="InParanoid" id="A0A0J6WQ45"/>
<dbReference type="PANTHER" id="PTHR11431">
    <property type="entry name" value="FERRITIN"/>
    <property type="match status" value="1"/>
</dbReference>
<dbReference type="GO" id="GO:0008199">
    <property type="term" value="F:ferric iron binding"/>
    <property type="evidence" value="ECO:0007669"/>
    <property type="project" value="InterPro"/>
</dbReference>
<comment type="similarity">
    <text evidence="2 9">Belongs to the ferritin family. Prokaryotic subfamily.</text>
</comment>
<dbReference type="Pfam" id="PF00210">
    <property type="entry name" value="Ferritin"/>
    <property type="match status" value="1"/>
</dbReference>
<dbReference type="PANTHER" id="PTHR11431:SF127">
    <property type="entry name" value="BACTERIAL NON-HEME FERRITIN"/>
    <property type="match status" value="1"/>
</dbReference>
<dbReference type="PROSITE" id="PS50905">
    <property type="entry name" value="FERRITIN_LIKE"/>
    <property type="match status" value="1"/>
</dbReference>
<dbReference type="InterPro" id="IPR041719">
    <property type="entry name" value="Ferritin_prok"/>
</dbReference>
<feature type="binding site" evidence="8">
    <location>
        <position position="17"/>
    </location>
    <ligand>
        <name>Fe cation</name>
        <dbReference type="ChEBI" id="CHEBI:24875"/>
        <label>1</label>
    </ligand>
</feature>
<dbReference type="SUPFAM" id="SSF47240">
    <property type="entry name" value="Ferritin-like"/>
    <property type="match status" value="1"/>
</dbReference>
<dbReference type="GO" id="GO:0005829">
    <property type="term" value="C:cytosol"/>
    <property type="evidence" value="ECO:0007669"/>
    <property type="project" value="TreeGrafter"/>
</dbReference>
<dbReference type="FunFam" id="1.20.1260.10:FF:000001">
    <property type="entry name" value="Non-heme ferritin"/>
    <property type="match status" value="1"/>
</dbReference>
<evidence type="ECO:0000256" key="7">
    <source>
        <dbReference type="ARBA" id="ARBA00048035"/>
    </source>
</evidence>
<keyword evidence="6 8" id="KW-0408">Iron</keyword>
<dbReference type="GO" id="GO:0004322">
    <property type="term" value="F:ferroxidase activity"/>
    <property type="evidence" value="ECO:0007669"/>
    <property type="project" value="TreeGrafter"/>
</dbReference>
<dbReference type="GO" id="GO:0006826">
    <property type="term" value="P:iron ion transport"/>
    <property type="evidence" value="ECO:0007669"/>
    <property type="project" value="InterPro"/>
</dbReference>
<evidence type="ECO:0000313" key="12">
    <source>
        <dbReference type="Proteomes" id="UP000036503"/>
    </source>
</evidence>
<dbReference type="Gene3D" id="1.20.1260.10">
    <property type="match status" value="1"/>
</dbReference>
<dbReference type="OrthoDB" id="9801481at2"/>
<feature type="domain" description="Ferritin-like diiron" evidence="10">
    <location>
        <begin position="1"/>
        <end position="145"/>
    </location>
</feature>
<evidence type="ECO:0000256" key="8">
    <source>
        <dbReference type="PIRSR" id="PIRSR601519-1"/>
    </source>
</evidence>
<comment type="function">
    <text evidence="1 9">Iron-storage protein.</text>
</comment>
<evidence type="ECO:0000256" key="6">
    <source>
        <dbReference type="ARBA" id="ARBA00023004"/>
    </source>
</evidence>
<dbReference type="GO" id="GO:0006879">
    <property type="term" value="P:intracellular iron ion homeostasis"/>
    <property type="evidence" value="ECO:0007669"/>
    <property type="project" value="UniProtKB-KW"/>
</dbReference>
<keyword evidence="4 8" id="KW-0479">Metal-binding</keyword>
<protein>
    <recommendedName>
        <fullName evidence="9">Ferritin</fullName>
        <ecNumber evidence="9">1.16.3.2</ecNumber>
    </recommendedName>
</protein>
<dbReference type="InterPro" id="IPR012347">
    <property type="entry name" value="Ferritin-like"/>
</dbReference>
<dbReference type="InterPro" id="IPR008331">
    <property type="entry name" value="Ferritin_DPS_dom"/>
</dbReference>
<dbReference type="InterPro" id="IPR009040">
    <property type="entry name" value="Ferritin-like_diiron"/>
</dbReference>
<feature type="binding site" evidence="8">
    <location>
        <position position="53"/>
    </location>
    <ligand>
        <name>Fe cation</name>
        <dbReference type="ChEBI" id="CHEBI:24875"/>
        <label>1</label>
    </ligand>
</feature>
<dbReference type="Proteomes" id="UP000036503">
    <property type="component" value="Unassembled WGS sequence"/>
</dbReference>
<dbReference type="PATRIC" id="fig|1122219.3.peg.2863"/>
<dbReference type="STRING" id="39029.BSR42_04650"/>
<comment type="subcellular location">
    <subcellularLocation>
        <location evidence="9">Cytoplasm</location>
    </subcellularLocation>
</comment>
<feature type="binding site" evidence="8">
    <location>
        <position position="94"/>
    </location>
    <ligand>
        <name>Fe cation</name>
        <dbReference type="ChEBI" id="CHEBI:24875"/>
        <label>1</label>
    </ligand>
</feature>
<proteinExistence type="inferred from homology"/>
<comment type="caution">
    <text evidence="11">The sequence shown here is derived from an EMBL/GenBank/DDBJ whole genome shotgun (WGS) entry which is preliminary data.</text>
</comment>
<evidence type="ECO:0000313" key="11">
    <source>
        <dbReference type="EMBL" id="KMO85495.1"/>
    </source>
</evidence>
<comment type="catalytic activity">
    <reaction evidence="7 9">
        <text>4 Fe(2+) + O2 + 6 H2O = 4 iron(III) oxide-hydroxide + 12 H(+)</text>
        <dbReference type="Rhea" id="RHEA:11972"/>
        <dbReference type="ChEBI" id="CHEBI:15377"/>
        <dbReference type="ChEBI" id="CHEBI:15378"/>
        <dbReference type="ChEBI" id="CHEBI:15379"/>
        <dbReference type="ChEBI" id="CHEBI:29033"/>
        <dbReference type="ChEBI" id="CHEBI:78619"/>
        <dbReference type="EC" id="1.16.3.2"/>
    </reaction>
</comment>
<keyword evidence="12" id="KW-1185">Reference proteome</keyword>
<keyword evidence="3 9" id="KW-0409">Iron storage</keyword>
<dbReference type="RefSeq" id="WP_048515330.1">
    <property type="nucleotide sequence ID" value="NZ_FUXD01000004.1"/>
</dbReference>
<dbReference type="CDD" id="cd01055">
    <property type="entry name" value="Nonheme_Ferritin"/>
    <property type="match status" value="1"/>
</dbReference>
<dbReference type="AlphaFoldDB" id="A0A0J6WQ45"/>
<feature type="binding site" evidence="8">
    <location>
        <position position="50"/>
    </location>
    <ligand>
        <name>Fe cation</name>
        <dbReference type="ChEBI" id="CHEBI:24875"/>
        <label>1</label>
    </ligand>
</feature>
<gene>
    <name evidence="11" type="ORF">AB840_13275</name>
</gene>
<organism evidence="11 12">
    <name type="scientific">Megasphaera cerevisiae DSM 20462</name>
    <dbReference type="NCBI Taxonomy" id="1122219"/>
    <lineage>
        <taxon>Bacteria</taxon>
        <taxon>Bacillati</taxon>
        <taxon>Bacillota</taxon>
        <taxon>Negativicutes</taxon>
        <taxon>Veillonellales</taxon>
        <taxon>Veillonellaceae</taxon>
        <taxon>Megasphaera</taxon>
    </lineage>
</organism>
<keyword evidence="5" id="KW-0560">Oxidoreductase</keyword>
<reference evidence="11 12" key="1">
    <citation type="submission" date="2015-06" db="EMBL/GenBank/DDBJ databases">
        <title>Draft genome sequence of beer spoilage bacterium Megasphaera cerevisiae type strain 20462.</title>
        <authorList>
            <person name="Kutumbaka K."/>
            <person name="Pasmowitz J."/>
            <person name="Mategko J."/>
            <person name="Reyes D."/>
            <person name="Friedrich A."/>
            <person name="Han S."/>
            <person name="Martens-Habbena W."/>
            <person name="Neal-McKinney J."/>
            <person name="Janagama H.K."/>
            <person name="Nadala C."/>
            <person name="Samadpour M."/>
        </authorList>
    </citation>
    <scope>NUCLEOTIDE SEQUENCE [LARGE SCALE GENOMIC DNA]</scope>
    <source>
        <strain evidence="11 12">DSM 20462</strain>
    </source>
</reference>
<dbReference type="InterPro" id="IPR001519">
    <property type="entry name" value="Ferritin"/>
</dbReference>
<dbReference type="EMBL" id="LEKT01000061">
    <property type="protein sequence ID" value="KMO85495.1"/>
    <property type="molecule type" value="Genomic_DNA"/>
</dbReference>
<evidence type="ECO:0000256" key="5">
    <source>
        <dbReference type="ARBA" id="ARBA00023002"/>
    </source>
</evidence>
<accession>A0A0J6WQ45</accession>
<evidence type="ECO:0000259" key="10">
    <source>
        <dbReference type="PROSITE" id="PS50905"/>
    </source>
</evidence>
<evidence type="ECO:0000256" key="3">
    <source>
        <dbReference type="ARBA" id="ARBA00022434"/>
    </source>
</evidence>
<keyword evidence="9" id="KW-0963">Cytoplasm</keyword>
<dbReference type="InterPro" id="IPR009078">
    <property type="entry name" value="Ferritin-like_SF"/>
</dbReference>
<evidence type="ECO:0000256" key="4">
    <source>
        <dbReference type="ARBA" id="ARBA00022723"/>
    </source>
</evidence>
<dbReference type="GO" id="GO:0008198">
    <property type="term" value="F:ferrous iron binding"/>
    <property type="evidence" value="ECO:0007669"/>
    <property type="project" value="TreeGrafter"/>
</dbReference>
<name>A0A0J6WQ45_9FIRM</name>
<dbReference type="GO" id="GO:0042802">
    <property type="term" value="F:identical protein binding"/>
    <property type="evidence" value="ECO:0007669"/>
    <property type="project" value="UniProtKB-ARBA"/>
</dbReference>
<feature type="binding site" evidence="8">
    <location>
        <position position="127"/>
    </location>
    <ligand>
        <name>Fe cation</name>
        <dbReference type="ChEBI" id="CHEBI:24875"/>
        <label>1</label>
    </ligand>
</feature>
<dbReference type="EC" id="1.16.3.2" evidence="9"/>
<evidence type="ECO:0000256" key="9">
    <source>
        <dbReference type="RuleBase" id="RU361145"/>
    </source>
</evidence>
<evidence type="ECO:0000256" key="1">
    <source>
        <dbReference type="ARBA" id="ARBA00002485"/>
    </source>
</evidence>
<evidence type="ECO:0000256" key="2">
    <source>
        <dbReference type="ARBA" id="ARBA00006950"/>
    </source>
</evidence>
<sequence>MINKKLVKMLDEQVNKEWFSAYLYLDIYNYYASENLDGFANWFNIQTQEERDHALLFMQYLWNNGIKIKLKEIKAPDTDFKDFREPLQEAFEHEQFITQSINEIYAEAFEQKDFRTMQFLDWFVKEQGEEEKNTEAVIKKFDLFGKDPKGLYLLDTELASRVYTAPTLTL</sequence>